<proteinExistence type="predicted"/>
<dbReference type="EMBL" id="HBGX01000029">
    <property type="protein sequence ID" value="CAD9549522.1"/>
    <property type="molecule type" value="Transcribed_RNA"/>
</dbReference>
<name>A0A7S2NNI7_9EUKA</name>
<protein>
    <submittedName>
        <fullName evidence="2">Uncharacterized protein</fullName>
    </submittedName>
</protein>
<feature type="region of interest" description="Disordered" evidence="1">
    <location>
        <begin position="112"/>
        <end position="164"/>
    </location>
</feature>
<sequence length="164" mass="18518">MPLVDGEQLKDIPPEQLLRLVNAGLEKEAKDTFESKRKKVVSQFQSIINNLTLTNVDLIRTYAKLALGYNQTTDKAENLVEAPPVFQEMINWIARGGVTTLNDELRLADVKESRKRPRPATKFESIDVTKEDIPTHGGKKTAFGGGRPGRWAKDRMEVEEDDLR</sequence>
<dbReference type="AlphaFoldDB" id="A0A7S2NNI7"/>
<feature type="compositionally biased region" description="Basic and acidic residues" evidence="1">
    <location>
        <begin position="124"/>
        <end position="134"/>
    </location>
</feature>
<reference evidence="2" key="1">
    <citation type="submission" date="2021-01" db="EMBL/GenBank/DDBJ databases">
        <authorList>
            <person name="Corre E."/>
            <person name="Pelletier E."/>
            <person name="Niang G."/>
            <person name="Scheremetjew M."/>
            <person name="Finn R."/>
            <person name="Kale V."/>
            <person name="Holt S."/>
            <person name="Cochrane G."/>
            <person name="Meng A."/>
            <person name="Brown T."/>
            <person name="Cohen L."/>
        </authorList>
    </citation>
    <scope>NUCLEOTIDE SEQUENCE</scope>
    <source>
        <strain evidence="2">SAG4.97</strain>
    </source>
</reference>
<organism evidence="2">
    <name type="scientific">Cyanoptyche gloeocystis</name>
    <dbReference type="NCBI Taxonomy" id="77922"/>
    <lineage>
        <taxon>Eukaryota</taxon>
        <taxon>Glaucocystophyceae</taxon>
        <taxon>Glaucocystophyceae incertae sedis</taxon>
        <taxon>Cyanoptyche</taxon>
    </lineage>
</organism>
<gene>
    <name evidence="2" type="ORF">CGLO1086_LOCUS19</name>
</gene>
<accession>A0A7S2NNI7</accession>
<evidence type="ECO:0000313" key="2">
    <source>
        <dbReference type="EMBL" id="CAD9549522.1"/>
    </source>
</evidence>
<evidence type="ECO:0000256" key="1">
    <source>
        <dbReference type="SAM" id="MobiDB-lite"/>
    </source>
</evidence>